<dbReference type="EMBL" id="CALNXJ010000004">
    <property type="protein sequence ID" value="CAH3037911.1"/>
    <property type="molecule type" value="Genomic_DNA"/>
</dbReference>
<feature type="disulfide bond" evidence="6">
    <location>
        <begin position="58"/>
        <end position="73"/>
    </location>
</feature>
<dbReference type="PROSITE" id="PS50050">
    <property type="entry name" value="TNFR_NGFR_2"/>
    <property type="match status" value="1"/>
</dbReference>
<reference evidence="10 11" key="1">
    <citation type="submission" date="2022-05" db="EMBL/GenBank/DDBJ databases">
        <authorList>
            <consortium name="Genoscope - CEA"/>
            <person name="William W."/>
        </authorList>
    </citation>
    <scope>NUCLEOTIDE SEQUENCE [LARGE SCALE GENOMIC DNA]</scope>
</reference>
<dbReference type="Proteomes" id="UP001159428">
    <property type="component" value="Unassembled WGS sequence"/>
</dbReference>
<dbReference type="InterPro" id="IPR011029">
    <property type="entry name" value="DEATH-like_dom_sf"/>
</dbReference>
<evidence type="ECO:0000256" key="1">
    <source>
        <dbReference type="ARBA" id="ARBA00022703"/>
    </source>
</evidence>
<evidence type="ECO:0008006" key="12">
    <source>
        <dbReference type="Google" id="ProtNLM"/>
    </source>
</evidence>
<dbReference type="PANTHER" id="PTHR46605">
    <property type="entry name" value="TUMOR NECROSIS FACTOR RECEPTOR"/>
    <property type="match status" value="1"/>
</dbReference>
<keyword evidence="2" id="KW-0732">Signal</keyword>
<proteinExistence type="predicted"/>
<dbReference type="GO" id="GO:0006915">
    <property type="term" value="P:apoptotic process"/>
    <property type="evidence" value="ECO:0007669"/>
    <property type="project" value="UniProtKB-KW"/>
</dbReference>
<organism evidence="10 11">
    <name type="scientific">Pocillopora meandrina</name>
    <dbReference type="NCBI Taxonomy" id="46732"/>
    <lineage>
        <taxon>Eukaryota</taxon>
        <taxon>Metazoa</taxon>
        <taxon>Cnidaria</taxon>
        <taxon>Anthozoa</taxon>
        <taxon>Hexacorallia</taxon>
        <taxon>Scleractinia</taxon>
        <taxon>Astrocoeniina</taxon>
        <taxon>Pocilloporidae</taxon>
        <taxon>Pocillopora</taxon>
    </lineage>
</organism>
<dbReference type="GO" id="GO:0005886">
    <property type="term" value="C:plasma membrane"/>
    <property type="evidence" value="ECO:0007669"/>
    <property type="project" value="TreeGrafter"/>
</dbReference>
<evidence type="ECO:0000256" key="4">
    <source>
        <dbReference type="ARBA" id="ARBA00023157"/>
    </source>
</evidence>
<keyword evidence="5" id="KW-0325">Glycoprotein</keyword>
<evidence type="ECO:0000256" key="7">
    <source>
        <dbReference type="SAM" id="Phobius"/>
    </source>
</evidence>
<evidence type="ECO:0000256" key="5">
    <source>
        <dbReference type="ARBA" id="ARBA00023180"/>
    </source>
</evidence>
<comment type="caution">
    <text evidence="6">Lacks conserved residue(s) required for the propagation of feature annotation.</text>
</comment>
<dbReference type="InterPro" id="IPR052302">
    <property type="entry name" value="Neurotrophin_rcpt-DD"/>
</dbReference>
<evidence type="ECO:0000259" key="8">
    <source>
        <dbReference type="PROSITE" id="PS50017"/>
    </source>
</evidence>
<feature type="transmembrane region" description="Helical" evidence="7">
    <location>
        <begin position="576"/>
        <end position="594"/>
    </location>
</feature>
<evidence type="ECO:0000256" key="3">
    <source>
        <dbReference type="ARBA" id="ARBA00022737"/>
    </source>
</evidence>
<accession>A0AAU9VVE6</accession>
<feature type="domain" description="TNFR-Cys" evidence="9">
    <location>
        <begin position="57"/>
        <end position="98"/>
    </location>
</feature>
<feature type="domain" description="Death" evidence="8">
    <location>
        <begin position="378"/>
        <end position="444"/>
    </location>
</feature>
<gene>
    <name evidence="10" type="ORF">PMEA_00021423</name>
</gene>
<keyword evidence="1" id="KW-0053">Apoptosis</keyword>
<dbReference type="GO" id="GO:0048406">
    <property type="term" value="F:nerve growth factor binding"/>
    <property type="evidence" value="ECO:0007669"/>
    <property type="project" value="TreeGrafter"/>
</dbReference>
<dbReference type="PANTHER" id="PTHR46605:SF2">
    <property type="entry name" value="TNFR-CYS DOMAIN-CONTAINING PROTEIN"/>
    <property type="match status" value="1"/>
</dbReference>
<dbReference type="GO" id="GO:0015026">
    <property type="term" value="F:coreceptor activity"/>
    <property type="evidence" value="ECO:0007669"/>
    <property type="project" value="TreeGrafter"/>
</dbReference>
<sequence>MKGQCPDCNEEGFIKIIDPRTGKCERCWPCPECPEGAGSSVQCRSSVPKGTDIHCVSCIMGINFSNSPSTEMCQPCGVCSGKHKHVSAECTPSSDVECECDSGFYQNKTTHECQSCDSCCFSDADDNIIDKCQKDDEIKENEQSTIRPSTFIATSSSLFKSIKIHTTVTPFLPGLTSITVPSRTKPIQSTSTSVSSSNQKHDVVPTENVIIVSVHKTVHEHGEIMKWIKGMTCILSVSLLCDEFSPLNKSEVDSPYRRRKFNGHCTHGAADGSRKNSNTVYSNKHNEVVTGDQLENMAEKGSVQKGIPSSLDGKPSNSTEKVVDVQGENHRAGHNLIPPPQPVKDNLGYSTYITDVPTPVIHEMCMLLDIERVSDENDYKMLGCELGLTSSEITLIKQKSKNPSHVLLMEKFATKPNSGTLNHLKSILTKLERYDVIQVPARVASARCPDCTGEIKRINSTGKCHSCFPCPECIEGYSTSSVPCGATIPYERDIHCVEILQHPQESSQTSHAIFASGTVTSPSQIFATTANLVISATSSFVRAGSSIIQERESKSTKDPNTENILPPFGSYSNNTIIFTLFAISLVILSVAIVFKLQKKNKGRSQSAVTTVDALPSLPGQSLSEQDHETCHIDLGTNCVIYQGAHSSEMGDDTLPGLTHGTGNNGSDRVEVVAQLPGTPSCIDETPRDLHQPTDKNTLHPNFVPWLVPAPMGLRKKSTSTSTTGLFDQTASLPQISDIPQEFLNSLLSQKVAKIRNKFYCKICQKLDVLQDISCNDYRLLGEKVGVDKDAILLLKQKGNQTQEILRHFDSKKETCVERFKIILEDMERDDVVTVIKDWILFEWQENIQPSRVI</sequence>
<keyword evidence="7" id="KW-0812">Transmembrane</keyword>
<feature type="repeat" description="TNFR-Cys" evidence="6">
    <location>
        <begin position="57"/>
        <end position="98"/>
    </location>
</feature>
<dbReference type="GO" id="GO:0005035">
    <property type="term" value="F:death receptor activity"/>
    <property type="evidence" value="ECO:0007669"/>
    <property type="project" value="TreeGrafter"/>
</dbReference>
<keyword evidence="4 6" id="KW-1015">Disulfide bond</keyword>
<evidence type="ECO:0000313" key="11">
    <source>
        <dbReference type="Proteomes" id="UP001159428"/>
    </source>
</evidence>
<dbReference type="Pfam" id="PF00531">
    <property type="entry name" value="Death"/>
    <property type="match status" value="1"/>
</dbReference>
<comment type="caution">
    <text evidence="10">The sequence shown here is derived from an EMBL/GenBank/DDBJ whole genome shotgun (WGS) entry which is preliminary data.</text>
</comment>
<dbReference type="GO" id="GO:0007266">
    <property type="term" value="P:Rho protein signal transduction"/>
    <property type="evidence" value="ECO:0007669"/>
    <property type="project" value="TreeGrafter"/>
</dbReference>
<dbReference type="Gene3D" id="1.10.533.10">
    <property type="entry name" value="Death Domain, Fas"/>
    <property type="match status" value="2"/>
</dbReference>
<keyword evidence="11" id="KW-1185">Reference proteome</keyword>
<dbReference type="GO" id="GO:0009986">
    <property type="term" value="C:cell surface"/>
    <property type="evidence" value="ECO:0007669"/>
    <property type="project" value="TreeGrafter"/>
</dbReference>
<dbReference type="PROSITE" id="PS50017">
    <property type="entry name" value="DEATH_DOMAIN"/>
    <property type="match status" value="1"/>
</dbReference>
<protein>
    <recommendedName>
        <fullName evidence="12">TNFR-Cys domain-containing protein</fullName>
    </recommendedName>
</protein>
<keyword evidence="3" id="KW-0677">Repeat</keyword>
<dbReference type="InterPro" id="IPR001368">
    <property type="entry name" value="TNFR/NGFR_Cys_rich_reg"/>
</dbReference>
<evidence type="ECO:0000259" key="9">
    <source>
        <dbReference type="PROSITE" id="PS50050"/>
    </source>
</evidence>
<dbReference type="SUPFAM" id="SSF47986">
    <property type="entry name" value="DEATH domain"/>
    <property type="match status" value="2"/>
</dbReference>
<dbReference type="InterPro" id="IPR000488">
    <property type="entry name" value="Death_dom"/>
</dbReference>
<evidence type="ECO:0000256" key="6">
    <source>
        <dbReference type="PROSITE-ProRule" id="PRU00206"/>
    </source>
</evidence>
<dbReference type="Gene3D" id="2.10.50.10">
    <property type="entry name" value="Tumor Necrosis Factor Receptor, subunit A, domain 2"/>
    <property type="match status" value="1"/>
</dbReference>
<dbReference type="AlphaFoldDB" id="A0AAU9VVE6"/>
<evidence type="ECO:0000256" key="2">
    <source>
        <dbReference type="ARBA" id="ARBA00022729"/>
    </source>
</evidence>
<name>A0AAU9VVE6_9CNID</name>
<keyword evidence="7" id="KW-0472">Membrane</keyword>
<keyword evidence="7" id="KW-1133">Transmembrane helix</keyword>
<evidence type="ECO:0000313" key="10">
    <source>
        <dbReference type="EMBL" id="CAH3037911.1"/>
    </source>
</evidence>